<evidence type="ECO:0000256" key="1">
    <source>
        <dbReference type="SAM" id="Phobius"/>
    </source>
</evidence>
<keyword evidence="1" id="KW-0472">Membrane</keyword>
<reference evidence="2 3" key="1">
    <citation type="submission" date="2020-08" db="EMBL/GenBank/DDBJ databases">
        <title>Whole genome shotgun sequence of Actinoplanes ianthinogenes NBRC 13996.</title>
        <authorList>
            <person name="Komaki H."/>
            <person name="Tamura T."/>
        </authorList>
    </citation>
    <scope>NUCLEOTIDE SEQUENCE [LARGE SCALE GENOMIC DNA]</scope>
    <source>
        <strain evidence="2 3">NBRC 13996</strain>
    </source>
</reference>
<organism evidence="2 3">
    <name type="scientific">Actinoplanes ianthinogenes</name>
    <dbReference type="NCBI Taxonomy" id="122358"/>
    <lineage>
        <taxon>Bacteria</taxon>
        <taxon>Bacillati</taxon>
        <taxon>Actinomycetota</taxon>
        <taxon>Actinomycetes</taxon>
        <taxon>Micromonosporales</taxon>
        <taxon>Micromonosporaceae</taxon>
        <taxon>Actinoplanes</taxon>
    </lineage>
</organism>
<dbReference type="Proteomes" id="UP000676967">
    <property type="component" value="Chromosome"/>
</dbReference>
<sequence length="223" mass="24611">MIYAPRVSPRATRLLALPCALLALLLHLAQEVWVSPRSWGLSLDWGVLVFAAALIVELGVPFAIYALVVWRTRKRPASWSFEFVAEPSPSWSGCLAIYLGWWAGGGLELERTPGRSYAHFVPLDAVTGLSLALAVVALVLAVVLSVDGRPGLQMRPEGITVRGLLGRRHAGWDGTLKIRPERLHIDRDFLNFTLWYYRANPASRAEIGTEAGARAVEGAYRQR</sequence>
<feature type="transmembrane region" description="Helical" evidence="1">
    <location>
        <begin position="89"/>
        <end position="105"/>
    </location>
</feature>
<evidence type="ECO:0000313" key="2">
    <source>
        <dbReference type="EMBL" id="BCJ39611.1"/>
    </source>
</evidence>
<keyword evidence="3" id="KW-1185">Reference proteome</keyword>
<dbReference type="EMBL" id="AP023356">
    <property type="protein sequence ID" value="BCJ39611.1"/>
    <property type="molecule type" value="Genomic_DNA"/>
</dbReference>
<name>A0ABN6C4Z0_9ACTN</name>
<keyword evidence="1" id="KW-1133">Transmembrane helix</keyword>
<feature type="transmembrane region" description="Helical" evidence="1">
    <location>
        <begin position="125"/>
        <end position="146"/>
    </location>
</feature>
<proteinExistence type="predicted"/>
<evidence type="ECO:0000313" key="3">
    <source>
        <dbReference type="Proteomes" id="UP000676967"/>
    </source>
</evidence>
<protein>
    <submittedName>
        <fullName evidence="2">Uncharacterized protein</fullName>
    </submittedName>
</protein>
<feature type="transmembrane region" description="Helical" evidence="1">
    <location>
        <begin position="45"/>
        <end position="68"/>
    </location>
</feature>
<keyword evidence="1" id="KW-0812">Transmembrane</keyword>
<gene>
    <name evidence="2" type="ORF">Aiant_02680</name>
</gene>
<accession>A0ABN6C4Z0</accession>